<keyword evidence="2" id="KW-0255">Endonuclease</keyword>
<name>A0A369TCG2_9PROT</name>
<dbReference type="InterPro" id="IPR014001">
    <property type="entry name" value="Helicase_ATP-bd"/>
</dbReference>
<dbReference type="AlphaFoldDB" id="A0A369TCG2"/>
<sequence length="915" mass="104342">MTPAGPEDAARAEIDRLLAAAGWVVQDYPHYDRHAAAGVAVREFQLPAGPSDYLLFVDGKAAGVIEAKREGTTLSGVEEQSEGYAAQLPDNLAKHADPLPFTYESTGVETFFSDGREQDPRARRVFAFHRPETLRAWLAEGKALSQRVAEIPPLERTGLRDCQFDAIDGLERSLARGDTRALIQMATGAGKTFTAVTFAYRLIKFARAKRILFLVDRRALGKQTLTEFSKYVTPDDGRVFTSLYNVQHLQTNRFDRDAKVVITTIQRLYAMLRDEELDPENEEESDFERGGPVTARTVSYNPEIPIESFDFIVTDECHRSIYNLWRQVLEYFDARLIGLTATPSRQTLGFFRQNLVTEYPYERSVADGVNVGFDIYKLRTQVGTQGATVEAGWQVAYMDRRTRMLRWEQLDEDLEYQASQLDRSVVTHDQIRTVLTAYRNKLREELFPDRTWVPKTLIFAKDDNHAENIVRHAREVFGKGNDFVKKITYRTSGEKPEGLITSFRNDPYPRIAVTVDMISTGTDIRPIEVVIFMRDVRSEIYFEQMKGRGARTISDTDLRQVTPDAHAKTRFLLIDAVGVSDSRKSDNQPLERRRSVSFQRLLQDVAAGNPSEDTLSSLAGRLSRLDREVSDEDRARIKDASGGEDLRHLSNHLLDAIDPDTIETRTREAHGPTYSDQEHAAVAEDLRERASRPFAKAELREAVMRARQRADLVIDEVTQDVVTEAGFDLERAQETTQRFKQFIEDNKANLTALQILYERPYGQRHLTYDAVRELADKLRQPPYNLNPAHVWQAFRRLDESRVRGAGPETLLTNIVSLVWYAMGEAEELEPFPEIAERRFQAWLQRQRDAGRDFSAEQLEWLTAIKDHLAANAEISREDFKEHPDFTDRGGLVKVRQVFGNELDPILEDLQESLVA</sequence>
<keyword evidence="2" id="KW-0540">Nuclease</keyword>
<dbReference type="InterPro" id="IPR001650">
    <property type="entry name" value="Helicase_C-like"/>
</dbReference>
<dbReference type="GO" id="GO:0016787">
    <property type="term" value="F:hydrolase activity"/>
    <property type="evidence" value="ECO:0007669"/>
    <property type="project" value="InterPro"/>
</dbReference>
<dbReference type="SUPFAM" id="SSF52540">
    <property type="entry name" value="P-loop containing nucleoside triphosphate hydrolases"/>
    <property type="match status" value="1"/>
</dbReference>
<dbReference type="GO" id="GO:0006304">
    <property type="term" value="P:DNA modification"/>
    <property type="evidence" value="ECO:0007669"/>
    <property type="project" value="InterPro"/>
</dbReference>
<dbReference type="SMART" id="SM00487">
    <property type="entry name" value="DEXDc"/>
    <property type="match status" value="1"/>
</dbReference>
<protein>
    <submittedName>
        <fullName evidence="2">Restriction endonuclease subunit R</fullName>
    </submittedName>
</protein>
<evidence type="ECO:0000313" key="3">
    <source>
        <dbReference type="Proteomes" id="UP000253941"/>
    </source>
</evidence>
<accession>A0A369TCG2</accession>
<dbReference type="CDD" id="cd18032">
    <property type="entry name" value="DEXHc_RE_I_III_res"/>
    <property type="match status" value="1"/>
</dbReference>
<dbReference type="Gene3D" id="3.90.1570.30">
    <property type="match status" value="1"/>
</dbReference>
<reference evidence="2 3" key="1">
    <citation type="submission" date="2018-07" db="EMBL/GenBank/DDBJ databases">
        <title>Venubactetium sediminum gen. nov., sp. nov., isolated from a marine solar saltern.</title>
        <authorList>
            <person name="Wang S."/>
        </authorList>
    </citation>
    <scope>NUCLEOTIDE SEQUENCE [LARGE SCALE GENOMIC DNA]</scope>
    <source>
        <strain evidence="2 3">WD2A32</strain>
    </source>
</reference>
<keyword evidence="3" id="KW-1185">Reference proteome</keyword>
<dbReference type="InterPro" id="IPR006935">
    <property type="entry name" value="Helicase/UvrB_N"/>
</dbReference>
<dbReference type="Pfam" id="PF00271">
    <property type="entry name" value="Helicase_C"/>
    <property type="match status" value="1"/>
</dbReference>
<dbReference type="Gene3D" id="3.40.50.300">
    <property type="entry name" value="P-loop containing nucleotide triphosphate hydrolases"/>
    <property type="match status" value="2"/>
</dbReference>
<organism evidence="2 3">
    <name type="scientific">Ferruginivarius sediminum</name>
    <dbReference type="NCBI Taxonomy" id="2661937"/>
    <lineage>
        <taxon>Bacteria</taxon>
        <taxon>Pseudomonadati</taxon>
        <taxon>Pseudomonadota</taxon>
        <taxon>Alphaproteobacteria</taxon>
        <taxon>Rhodospirillales</taxon>
        <taxon>Rhodospirillaceae</taxon>
        <taxon>Ferruginivarius</taxon>
    </lineage>
</organism>
<dbReference type="GO" id="GO:0003677">
    <property type="term" value="F:DNA binding"/>
    <property type="evidence" value="ECO:0007669"/>
    <property type="project" value="InterPro"/>
</dbReference>
<comment type="caution">
    <text evidence="2">The sequence shown here is derived from an EMBL/GenBank/DDBJ whole genome shotgun (WGS) entry which is preliminary data.</text>
</comment>
<dbReference type="PANTHER" id="PTHR47396">
    <property type="entry name" value="TYPE I RESTRICTION ENZYME ECOKI R PROTEIN"/>
    <property type="match status" value="1"/>
</dbReference>
<dbReference type="Pfam" id="PF08463">
    <property type="entry name" value="EcoEI_R_C"/>
    <property type="match status" value="1"/>
</dbReference>
<dbReference type="GO" id="GO:0005524">
    <property type="term" value="F:ATP binding"/>
    <property type="evidence" value="ECO:0007669"/>
    <property type="project" value="InterPro"/>
</dbReference>
<evidence type="ECO:0000313" key="2">
    <source>
        <dbReference type="EMBL" id="RDD60596.1"/>
    </source>
</evidence>
<proteinExistence type="predicted"/>
<feature type="domain" description="Helicase ATP-binding" evidence="1">
    <location>
        <begin position="172"/>
        <end position="361"/>
    </location>
</feature>
<gene>
    <name evidence="2" type="ORF">DRB17_17135</name>
</gene>
<dbReference type="InterPro" id="IPR027417">
    <property type="entry name" value="P-loop_NTPase"/>
</dbReference>
<dbReference type="RefSeq" id="WP_114583453.1">
    <property type="nucleotide sequence ID" value="NZ_QPMH01000023.1"/>
</dbReference>
<dbReference type="InterPro" id="IPR050742">
    <property type="entry name" value="Helicase_Restrict-Modif_Enz"/>
</dbReference>
<dbReference type="CDD" id="cd18799">
    <property type="entry name" value="SF2_C_EcoAI-like"/>
    <property type="match status" value="1"/>
</dbReference>
<keyword evidence="2" id="KW-0378">Hydrolase</keyword>
<dbReference type="EMBL" id="QPMH01000023">
    <property type="protein sequence ID" value="RDD60596.1"/>
    <property type="molecule type" value="Genomic_DNA"/>
</dbReference>
<dbReference type="GO" id="GO:0004519">
    <property type="term" value="F:endonuclease activity"/>
    <property type="evidence" value="ECO:0007669"/>
    <property type="project" value="UniProtKB-KW"/>
</dbReference>
<evidence type="ECO:0000259" key="1">
    <source>
        <dbReference type="PROSITE" id="PS51192"/>
    </source>
</evidence>
<dbReference type="Pfam" id="PF04851">
    <property type="entry name" value="ResIII"/>
    <property type="match status" value="1"/>
</dbReference>
<dbReference type="PROSITE" id="PS51192">
    <property type="entry name" value="HELICASE_ATP_BIND_1"/>
    <property type="match status" value="1"/>
</dbReference>
<dbReference type="InterPro" id="IPR013670">
    <property type="entry name" value="EcoEI_R_C_dom"/>
</dbReference>
<dbReference type="PANTHER" id="PTHR47396:SF1">
    <property type="entry name" value="ATP-DEPENDENT HELICASE IRC3-RELATED"/>
    <property type="match status" value="1"/>
</dbReference>
<dbReference type="Proteomes" id="UP000253941">
    <property type="component" value="Unassembled WGS sequence"/>
</dbReference>
<dbReference type="GO" id="GO:0005829">
    <property type="term" value="C:cytosol"/>
    <property type="evidence" value="ECO:0007669"/>
    <property type="project" value="TreeGrafter"/>
</dbReference>